<evidence type="ECO:0000256" key="6">
    <source>
        <dbReference type="ARBA" id="ARBA00049544"/>
    </source>
</evidence>
<accession>A0A9N8DZ86</accession>
<dbReference type="InterPro" id="IPR036282">
    <property type="entry name" value="Glutathione-S-Trfase_C_sf"/>
</dbReference>
<evidence type="ECO:0000256" key="4">
    <source>
        <dbReference type="ARBA" id="ARBA00023002"/>
    </source>
</evidence>
<evidence type="ECO:0000256" key="5">
    <source>
        <dbReference type="ARBA" id="ARBA00024194"/>
    </source>
</evidence>
<evidence type="ECO:0000259" key="8">
    <source>
        <dbReference type="PROSITE" id="PS50404"/>
    </source>
</evidence>
<evidence type="ECO:0000259" key="9">
    <source>
        <dbReference type="PROSITE" id="PS50405"/>
    </source>
</evidence>
<dbReference type="InterPro" id="IPR004045">
    <property type="entry name" value="Glutathione_S-Trfase_N"/>
</dbReference>
<comment type="caution">
    <text evidence="10">The sequence shown here is derived from an EMBL/GenBank/DDBJ whole genome shotgun (WGS) entry which is preliminary data.</text>
</comment>
<dbReference type="InterPro" id="IPR044627">
    <property type="entry name" value="DHAR1/2/3/4"/>
</dbReference>
<dbReference type="PANTHER" id="PTHR44420:SF2">
    <property type="entry name" value="GLUTATHIONE S-TRANSFERASE DHAR2-RELATED"/>
    <property type="match status" value="1"/>
</dbReference>
<gene>
    <name evidence="10" type="ORF">SEMRO_470_G149420.1</name>
</gene>
<dbReference type="PANTHER" id="PTHR44420">
    <property type="entry name" value="GLUTATHIONE S-TRANSFERASE DHAR2-RELATED"/>
    <property type="match status" value="1"/>
</dbReference>
<feature type="domain" description="GST C-terminal" evidence="9">
    <location>
        <begin position="153"/>
        <end position="291"/>
    </location>
</feature>
<dbReference type="Pfam" id="PF13409">
    <property type="entry name" value="GST_N_2"/>
    <property type="match status" value="1"/>
</dbReference>
<dbReference type="EC" id="1.8.5.1" evidence="1"/>
<proteinExistence type="inferred from homology"/>
<keyword evidence="2" id="KW-0216">Detoxification</keyword>
<dbReference type="SUPFAM" id="SSF52833">
    <property type="entry name" value="Thioredoxin-like"/>
    <property type="match status" value="1"/>
</dbReference>
<dbReference type="Gene3D" id="3.40.30.10">
    <property type="entry name" value="Glutaredoxin"/>
    <property type="match status" value="1"/>
</dbReference>
<dbReference type="PROSITE" id="PS50405">
    <property type="entry name" value="GST_CTER"/>
    <property type="match status" value="1"/>
</dbReference>
<dbReference type="GO" id="GO:0016740">
    <property type="term" value="F:transferase activity"/>
    <property type="evidence" value="ECO:0007669"/>
    <property type="project" value="UniProtKB-KW"/>
</dbReference>
<feature type="chain" id="PRO_5040398730" description="glutathione dehydrogenase (ascorbate)" evidence="7">
    <location>
        <begin position="27"/>
        <end position="291"/>
    </location>
</feature>
<evidence type="ECO:0000256" key="3">
    <source>
        <dbReference type="ARBA" id="ARBA00022679"/>
    </source>
</evidence>
<sequence length="291" mass="32004">MKKSLLQRIALCTLFAAVAQFPAASGFHASFVGSTSEHHARISSASALFMVQNRGLEVRRDGATPSEGGMSLYLKAGPDGTSVGDCPFAHFVRMVLEEKGLEYDLLPSVQETKPRWLVDHYEGKMPALRHRKECYVESSVIAEYLDFFFREPELKGSTADMEAAEAAIDGIFPAIAKYLKHTPDGDDDDLALKAGLEEKLTGLETHLSSAGRTGPFLVGNGDKMTLIDCSLAPKLYHMETGLEGFKNKSIDLQQQFPKVRAYMDAVFARPSFEATVYPTETVLWGWGNARS</sequence>
<dbReference type="GO" id="GO:0033355">
    <property type="term" value="P:ascorbate glutathione cycle"/>
    <property type="evidence" value="ECO:0007669"/>
    <property type="project" value="InterPro"/>
</dbReference>
<keyword evidence="7" id="KW-0732">Signal</keyword>
<name>A0A9N8DZ86_9STRA</name>
<evidence type="ECO:0000313" key="10">
    <source>
        <dbReference type="EMBL" id="CAB9511134.1"/>
    </source>
</evidence>
<dbReference type="AlphaFoldDB" id="A0A9N8DZ86"/>
<dbReference type="SUPFAM" id="SSF47616">
    <property type="entry name" value="GST C-terminal domain-like"/>
    <property type="match status" value="1"/>
</dbReference>
<dbReference type="InterPro" id="IPR036249">
    <property type="entry name" value="Thioredoxin-like_sf"/>
</dbReference>
<evidence type="ECO:0000256" key="2">
    <source>
        <dbReference type="ARBA" id="ARBA00022575"/>
    </source>
</evidence>
<dbReference type="EMBL" id="CAICTM010000469">
    <property type="protein sequence ID" value="CAB9511134.1"/>
    <property type="molecule type" value="Genomic_DNA"/>
</dbReference>
<feature type="domain" description="GST N-terminal" evidence="8">
    <location>
        <begin position="76"/>
        <end position="153"/>
    </location>
</feature>
<comment type="catalytic activity">
    <reaction evidence="6">
        <text>L-dehydroascorbate + 2 glutathione = glutathione disulfide + L-ascorbate</text>
        <dbReference type="Rhea" id="RHEA:24424"/>
        <dbReference type="ChEBI" id="CHEBI:38290"/>
        <dbReference type="ChEBI" id="CHEBI:57925"/>
        <dbReference type="ChEBI" id="CHEBI:58297"/>
        <dbReference type="ChEBI" id="CHEBI:58539"/>
        <dbReference type="EC" id="1.8.5.1"/>
    </reaction>
</comment>
<dbReference type="Pfam" id="PF13410">
    <property type="entry name" value="GST_C_2"/>
    <property type="match status" value="1"/>
</dbReference>
<dbReference type="CDD" id="cd00570">
    <property type="entry name" value="GST_N_family"/>
    <property type="match status" value="1"/>
</dbReference>
<evidence type="ECO:0000256" key="1">
    <source>
        <dbReference type="ARBA" id="ARBA00012436"/>
    </source>
</evidence>
<feature type="signal peptide" evidence="7">
    <location>
        <begin position="1"/>
        <end position="26"/>
    </location>
</feature>
<organism evidence="10 11">
    <name type="scientific">Seminavis robusta</name>
    <dbReference type="NCBI Taxonomy" id="568900"/>
    <lineage>
        <taxon>Eukaryota</taxon>
        <taxon>Sar</taxon>
        <taxon>Stramenopiles</taxon>
        <taxon>Ochrophyta</taxon>
        <taxon>Bacillariophyta</taxon>
        <taxon>Bacillariophyceae</taxon>
        <taxon>Bacillariophycidae</taxon>
        <taxon>Naviculales</taxon>
        <taxon>Naviculaceae</taxon>
        <taxon>Seminavis</taxon>
    </lineage>
</organism>
<protein>
    <recommendedName>
        <fullName evidence="1">glutathione dehydrogenase (ascorbate)</fullName>
        <ecNumber evidence="1">1.8.5.1</ecNumber>
    </recommendedName>
</protein>
<dbReference type="SFLD" id="SFLDS00019">
    <property type="entry name" value="Glutathione_Transferase_(cytos"/>
    <property type="match status" value="1"/>
</dbReference>
<dbReference type="Gene3D" id="1.20.1050.10">
    <property type="match status" value="1"/>
</dbReference>
<comment type="similarity">
    <text evidence="5">Belongs to the GST superfamily. DHAR family.</text>
</comment>
<dbReference type="GO" id="GO:0045174">
    <property type="term" value="F:glutathione dehydrogenase (ascorbate) activity"/>
    <property type="evidence" value="ECO:0007669"/>
    <property type="project" value="UniProtKB-EC"/>
</dbReference>
<dbReference type="PROSITE" id="PS50404">
    <property type="entry name" value="GST_NTER"/>
    <property type="match status" value="1"/>
</dbReference>
<keyword evidence="4" id="KW-0560">Oxidoreductase</keyword>
<reference evidence="10" key="1">
    <citation type="submission" date="2020-06" db="EMBL/GenBank/DDBJ databases">
        <authorList>
            <consortium name="Plant Systems Biology data submission"/>
        </authorList>
    </citation>
    <scope>NUCLEOTIDE SEQUENCE</scope>
    <source>
        <strain evidence="10">D6</strain>
    </source>
</reference>
<keyword evidence="11" id="KW-1185">Reference proteome</keyword>
<dbReference type="Proteomes" id="UP001153069">
    <property type="component" value="Unassembled WGS sequence"/>
</dbReference>
<evidence type="ECO:0000313" key="11">
    <source>
        <dbReference type="Proteomes" id="UP001153069"/>
    </source>
</evidence>
<dbReference type="OrthoDB" id="1935530at2759"/>
<dbReference type="InterPro" id="IPR040079">
    <property type="entry name" value="Glutathione_S-Trfase"/>
</dbReference>
<evidence type="ECO:0000256" key="7">
    <source>
        <dbReference type="SAM" id="SignalP"/>
    </source>
</evidence>
<dbReference type="InterPro" id="IPR010987">
    <property type="entry name" value="Glutathione-S-Trfase_C-like"/>
</dbReference>
<keyword evidence="3" id="KW-0808">Transferase</keyword>